<reference evidence="2" key="1">
    <citation type="submission" date="2022-11" db="EMBL/GenBank/DDBJ databases">
        <authorList>
            <person name="Petersen C."/>
        </authorList>
    </citation>
    <scope>NUCLEOTIDE SEQUENCE</scope>
    <source>
        <strain evidence="2">IBT 16849</strain>
    </source>
</reference>
<protein>
    <submittedName>
        <fullName evidence="2">Uncharacterized protein</fullName>
    </submittedName>
</protein>
<accession>A0A9W9J0J0</accession>
<dbReference type="AlphaFoldDB" id="A0A9W9J0J0"/>
<evidence type="ECO:0000256" key="1">
    <source>
        <dbReference type="SAM" id="MobiDB-lite"/>
    </source>
</evidence>
<organism evidence="2 3">
    <name type="scientific">Penicillium cf. griseofulvum</name>
    <dbReference type="NCBI Taxonomy" id="2972120"/>
    <lineage>
        <taxon>Eukaryota</taxon>
        <taxon>Fungi</taxon>
        <taxon>Dikarya</taxon>
        <taxon>Ascomycota</taxon>
        <taxon>Pezizomycotina</taxon>
        <taxon>Eurotiomycetes</taxon>
        <taxon>Eurotiomycetidae</taxon>
        <taxon>Eurotiales</taxon>
        <taxon>Aspergillaceae</taxon>
        <taxon>Penicillium</taxon>
    </lineage>
</organism>
<name>A0A9W9J0J0_9EURO</name>
<dbReference type="Proteomes" id="UP001150879">
    <property type="component" value="Unassembled WGS sequence"/>
</dbReference>
<comment type="caution">
    <text evidence="2">The sequence shown here is derived from an EMBL/GenBank/DDBJ whole genome shotgun (WGS) entry which is preliminary data.</text>
</comment>
<gene>
    <name evidence="2" type="ORF">N7472_007443</name>
</gene>
<sequence>MGHNIAVRSFAIHAKSIGISTDTISESSGLSKRTINRIYERALEKGFEPGAPWNVTEDMVADAPRSGRPKKQSLDM</sequence>
<evidence type="ECO:0000313" key="3">
    <source>
        <dbReference type="Proteomes" id="UP001150879"/>
    </source>
</evidence>
<evidence type="ECO:0000313" key="2">
    <source>
        <dbReference type="EMBL" id="KAJ5188429.1"/>
    </source>
</evidence>
<proteinExistence type="predicted"/>
<keyword evidence="3" id="KW-1185">Reference proteome</keyword>
<feature type="region of interest" description="Disordered" evidence="1">
    <location>
        <begin position="53"/>
        <end position="76"/>
    </location>
</feature>
<feature type="compositionally biased region" description="Basic residues" evidence="1">
    <location>
        <begin position="67"/>
        <end position="76"/>
    </location>
</feature>
<dbReference type="EMBL" id="JAPQKP010000005">
    <property type="protein sequence ID" value="KAJ5188429.1"/>
    <property type="molecule type" value="Genomic_DNA"/>
</dbReference>
<reference evidence="2" key="2">
    <citation type="journal article" date="2023" name="IMA Fungus">
        <title>Comparative genomic study of the Penicillium genus elucidates a diverse pangenome and 15 lateral gene transfer events.</title>
        <authorList>
            <person name="Petersen C."/>
            <person name="Sorensen T."/>
            <person name="Nielsen M.R."/>
            <person name="Sondergaard T.E."/>
            <person name="Sorensen J.L."/>
            <person name="Fitzpatrick D.A."/>
            <person name="Frisvad J.C."/>
            <person name="Nielsen K.L."/>
        </authorList>
    </citation>
    <scope>NUCLEOTIDE SEQUENCE</scope>
    <source>
        <strain evidence="2">IBT 16849</strain>
    </source>
</reference>
<dbReference type="OrthoDB" id="5415741at2759"/>